<keyword evidence="6 16" id="KW-0808">Transferase</keyword>
<keyword evidence="8" id="KW-0547">Nucleotide-binding</keyword>
<keyword evidence="17" id="KW-1185">Reference proteome</keyword>
<evidence type="ECO:0000256" key="3">
    <source>
        <dbReference type="ARBA" id="ARBA00009014"/>
    </source>
</evidence>
<gene>
    <name evidence="16" type="ORF">EHQ58_14610</name>
</gene>
<evidence type="ECO:0000256" key="2">
    <source>
        <dbReference type="ARBA" id="ARBA00005019"/>
    </source>
</evidence>
<evidence type="ECO:0000259" key="15">
    <source>
        <dbReference type="Pfam" id="PF01467"/>
    </source>
</evidence>
<evidence type="ECO:0000256" key="4">
    <source>
        <dbReference type="ARBA" id="ARBA00012389"/>
    </source>
</evidence>
<evidence type="ECO:0000256" key="7">
    <source>
        <dbReference type="ARBA" id="ARBA00022695"/>
    </source>
</evidence>
<dbReference type="UniPathway" id="UPA00253">
    <property type="reaction ID" value="UER00332"/>
</dbReference>
<evidence type="ECO:0000313" key="17">
    <source>
        <dbReference type="Proteomes" id="UP000297693"/>
    </source>
</evidence>
<evidence type="ECO:0000256" key="14">
    <source>
        <dbReference type="ARBA" id="ARBA00048721"/>
    </source>
</evidence>
<dbReference type="Pfam" id="PF01467">
    <property type="entry name" value="CTP_transf_like"/>
    <property type="match status" value="1"/>
</dbReference>
<keyword evidence="5" id="KW-0662">Pyridine nucleotide biosynthesis</keyword>
<evidence type="ECO:0000256" key="10">
    <source>
        <dbReference type="ARBA" id="ARBA00023027"/>
    </source>
</evidence>
<dbReference type="AlphaFoldDB" id="A0A4R9JZ47"/>
<comment type="function">
    <text evidence="1">Catalyzes the reversible adenylation of nicotinate mononucleotide (NaMN) to nicotinic acid adenine dinucleotide (NaAD).</text>
</comment>
<dbReference type="OrthoDB" id="5295945at2"/>
<dbReference type="EC" id="2.7.7.18" evidence="4"/>
<evidence type="ECO:0000256" key="8">
    <source>
        <dbReference type="ARBA" id="ARBA00022741"/>
    </source>
</evidence>
<dbReference type="CDD" id="cd02165">
    <property type="entry name" value="NMNAT"/>
    <property type="match status" value="1"/>
</dbReference>
<dbReference type="NCBIfam" id="TIGR00125">
    <property type="entry name" value="cyt_tran_rel"/>
    <property type="match status" value="1"/>
</dbReference>
<dbReference type="GO" id="GO:0004515">
    <property type="term" value="F:nicotinate-nucleotide adenylyltransferase activity"/>
    <property type="evidence" value="ECO:0007669"/>
    <property type="project" value="UniProtKB-EC"/>
</dbReference>
<keyword evidence="9" id="KW-0067">ATP-binding</keyword>
<comment type="pathway">
    <text evidence="2">Cofactor biosynthesis; NAD(+) biosynthesis; deamido-NAD(+) from nicotinate D-ribonucleotide: step 1/1.</text>
</comment>
<dbReference type="GO" id="GO:0005524">
    <property type="term" value="F:ATP binding"/>
    <property type="evidence" value="ECO:0007669"/>
    <property type="project" value="UniProtKB-KW"/>
</dbReference>
<comment type="caution">
    <text evidence="16">The sequence shown here is derived from an EMBL/GenBank/DDBJ whole genome shotgun (WGS) entry which is preliminary data.</text>
</comment>
<comment type="catalytic activity">
    <reaction evidence="14">
        <text>nicotinate beta-D-ribonucleotide + ATP + H(+) = deamido-NAD(+) + diphosphate</text>
        <dbReference type="Rhea" id="RHEA:22860"/>
        <dbReference type="ChEBI" id="CHEBI:15378"/>
        <dbReference type="ChEBI" id="CHEBI:30616"/>
        <dbReference type="ChEBI" id="CHEBI:33019"/>
        <dbReference type="ChEBI" id="CHEBI:57502"/>
        <dbReference type="ChEBI" id="CHEBI:58437"/>
        <dbReference type="EC" id="2.7.7.18"/>
    </reaction>
</comment>
<protein>
    <recommendedName>
        <fullName evidence="4">nicotinate-nucleotide adenylyltransferase</fullName>
        <ecNumber evidence="4">2.7.7.18</ecNumber>
    </recommendedName>
    <alternativeName>
        <fullName evidence="13">Deamido-NAD(+) diphosphorylase</fullName>
    </alternativeName>
    <alternativeName>
        <fullName evidence="12">Deamido-NAD(+) pyrophosphorylase</fullName>
    </alternativeName>
    <alternativeName>
        <fullName evidence="11">Nicotinate mononucleotide adenylyltransferase</fullName>
    </alternativeName>
</protein>
<evidence type="ECO:0000256" key="12">
    <source>
        <dbReference type="ARBA" id="ARBA00033140"/>
    </source>
</evidence>
<dbReference type="SUPFAM" id="SSF52374">
    <property type="entry name" value="Nucleotidylyl transferase"/>
    <property type="match status" value="1"/>
</dbReference>
<dbReference type="GO" id="GO:0009435">
    <property type="term" value="P:NAD+ biosynthetic process"/>
    <property type="evidence" value="ECO:0007669"/>
    <property type="project" value="UniProtKB-UniPathway"/>
</dbReference>
<dbReference type="EMBL" id="RQGD01000035">
    <property type="protein sequence ID" value="TGL57505.1"/>
    <property type="molecule type" value="Genomic_DNA"/>
</dbReference>
<dbReference type="InterPro" id="IPR004821">
    <property type="entry name" value="Cyt_trans-like"/>
</dbReference>
<keyword evidence="10" id="KW-0520">NAD</keyword>
<evidence type="ECO:0000256" key="5">
    <source>
        <dbReference type="ARBA" id="ARBA00022642"/>
    </source>
</evidence>
<sequence length="199" mass="23316">MIIVYGGSFDPPHLGHFNIVKQLRETFPSAFKIFIFPNRISPFKEEKSLSSQEILKLCQLTFQELLNEQIEIRNSELLRPTASYTFNTVEVLKDEYPEESIHLCIGEDSLSGLQEWHRFLDLDFILEGYIILRRKTISPLPIKFPNLVLENKSIVLSNELWDVSSSRLRNEREIEYAKYWMVSDAYDYLKSIGWFASSL</sequence>
<keyword evidence="7 16" id="KW-0548">Nucleotidyltransferase</keyword>
<evidence type="ECO:0000256" key="13">
    <source>
        <dbReference type="ARBA" id="ARBA00033353"/>
    </source>
</evidence>
<name>A0A4R9JZ47_9LEPT</name>
<dbReference type="InterPro" id="IPR005248">
    <property type="entry name" value="NadD/NMNAT"/>
</dbReference>
<dbReference type="InterPro" id="IPR014729">
    <property type="entry name" value="Rossmann-like_a/b/a_fold"/>
</dbReference>
<dbReference type="Proteomes" id="UP000297693">
    <property type="component" value="Unassembled WGS sequence"/>
</dbReference>
<dbReference type="PANTHER" id="PTHR39321">
    <property type="entry name" value="NICOTINATE-NUCLEOTIDE ADENYLYLTRANSFERASE-RELATED"/>
    <property type="match status" value="1"/>
</dbReference>
<evidence type="ECO:0000256" key="1">
    <source>
        <dbReference type="ARBA" id="ARBA00002324"/>
    </source>
</evidence>
<organism evidence="16 17">
    <name type="scientific">Leptospira ognonensis</name>
    <dbReference type="NCBI Taxonomy" id="2484945"/>
    <lineage>
        <taxon>Bacteria</taxon>
        <taxon>Pseudomonadati</taxon>
        <taxon>Spirochaetota</taxon>
        <taxon>Spirochaetia</taxon>
        <taxon>Leptospirales</taxon>
        <taxon>Leptospiraceae</taxon>
        <taxon>Leptospira</taxon>
    </lineage>
</organism>
<comment type="similarity">
    <text evidence="3">Belongs to the NadD family.</text>
</comment>
<evidence type="ECO:0000313" key="16">
    <source>
        <dbReference type="EMBL" id="TGL57505.1"/>
    </source>
</evidence>
<proteinExistence type="inferred from homology"/>
<evidence type="ECO:0000256" key="9">
    <source>
        <dbReference type="ARBA" id="ARBA00022840"/>
    </source>
</evidence>
<evidence type="ECO:0000256" key="6">
    <source>
        <dbReference type="ARBA" id="ARBA00022679"/>
    </source>
</evidence>
<dbReference type="PANTHER" id="PTHR39321:SF3">
    <property type="entry name" value="PHOSPHOPANTETHEINE ADENYLYLTRANSFERASE"/>
    <property type="match status" value="1"/>
</dbReference>
<accession>A0A4R9JZ47</accession>
<dbReference type="RefSeq" id="WP_135624626.1">
    <property type="nucleotide sequence ID" value="NZ_RQGD01000035.1"/>
</dbReference>
<dbReference type="Gene3D" id="3.40.50.620">
    <property type="entry name" value="HUPs"/>
    <property type="match status" value="1"/>
</dbReference>
<feature type="domain" description="Cytidyltransferase-like" evidence="15">
    <location>
        <begin position="4"/>
        <end position="169"/>
    </location>
</feature>
<evidence type="ECO:0000256" key="11">
    <source>
        <dbReference type="ARBA" id="ARBA00031253"/>
    </source>
</evidence>
<reference evidence="16" key="1">
    <citation type="journal article" date="2019" name="PLoS Negl. Trop. Dis.">
        <title>Revisiting the worldwide diversity of Leptospira species in the environment.</title>
        <authorList>
            <person name="Vincent A.T."/>
            <person name="Schiettekatte O."/>
            <person name="Bourhy P."/>
            <person name="Veyrier F.J."/>
            <person name="Picardeau M."/>
        </authorList>
    </citation>
    <scope>NUCLEOTIDE SEQUENCE [LARGE SCALE GENOMIC DNA]</scope>
    <source>
        <strain evidence="16">201702476</strain>
    </source>
</reference>